<reference evidence="2" key="1">
    <citation type="submission" date="2015-04" db="EMBL/GenBank/DDBJ databases">
        <title>The genome sequence of the plant pathogenic Rhizarian Plasmodiophora brassicae reveals insights in its biotrophic life cycle and the origin of chitin synthesis.</title>
        <authorList>
            <person name="Schwelm A."/>
            <person name="Fogelqvist J."/>
            <person name="Knaust A."/>
            <person name="Julke S."/>
            <person name="Lilja T."/>
            <person name="Dhandapani V."/>
            <person name="Bonilla-Rosso G."/>
            <person name="Karlsson M."/>
            <person name="Shevchenko A."/>
            <person name="Choi S.R."/>
            <person name="Kim H.G."/>
            <person name="Park J.Y."/>
            <person name="Lim Y.P."/>
            <person name="Ludwig-Muller J."/>
            <person name="Dixelius C."/>
        </authorList>
    </citation>
    <scope>NUCLEOTIDE SEQUENCE</scope>
    <source>
        <tissue evidence="2">Potato root galls</tissue>
    </source>
</reference>
<accession>A0A0H5QUJ0</accession>
<name>A0A0H5QUJ0_9EUKA</name>
<sequence length="433" mass="46351">MLSLRWFFFVFMMMGAAQAATGIMRRDDDDDNTATTTTCVLTVPELPSTSKALGTPWMVSGCNQYDPKQTTFVEAVIYDPAAKSFSVYSPLVIDASTKVGVTPTPPVIPNGAIVGLWMSSNNGRLQLNGTTPTTLANNHCVNGLGNSLFGSIAYCNAVEFFAAAKVTMPKLITAADGGLCVTTRDFVMTDKDQSDNVYTTYLIDTAAKTIAQNTASNREKMTSAVVVANGDDTTFLQTMFVTLKCPQNMATSLTELGQMVPALALDELQGTTIAQPPVAIVPDINPDTLVDGQQSLEKRNLYRLGVDQSINFTGDGAEYCRHYVTIGTARMLQMKSIALMTPPPDPTVADSLHTFQCRKFISSFEVMKCADRLNIVNPVMVNTTQGGVVNHCTIKNDNGVGGGGSQAVASASTDSFSILSVLMILTISVVFTI</sequence>
<protein>
    <submittedName>
        <fullName evidence="2">Uncharacterized protein</fullName>
    </submittedName>
</protein>
<feature type="chain" id="PRO_5005222831" evidence="1">
    <location>
        <begin position="20"/>
        <end position="433"/>
    </location>
</feature>
<evidence type="ECO:0000256" key="1">
    <source>
        <dbReference type="SAM" id="SignalP"/>
    </source>
</evidence>
<dbReference type="EMBL" id="HACM01004799">
    <property type="protein sequence ID" value="CRZ05241.1"/>
    <property type="molecule type" value="Transcribed_RNA"/>
</dbReference>
<keyword evidence="1" id="KW-0732">Signal</keyword>
<organism evidence="2">
    <name type="scientific">Spongospora subterranea</name>
    <dbReference type="NCBI Taxonomy" id="70186"/>
    <lineage>
        <taxon>Eukaryota</taxon>
        <taxon>Sar</taxon>
        <taxon>Rhizaria</taxon>
        <taxon>Endomyxa</taxon>
        <taxon>Phytomyxea</taxon>
        <taxon>Plasmodiophorida</taxon>
        <taxon>Plasmodiophoridae</taxon>
        <taxon>Spongospora</taxon>
    </lineage>
</organism>
<feature type="signal peptide" evidence="1">
    <location>
        <begin position="1"/>
        <end position="19"/>
    </location>
</feature>
<evidence type="ECO:0000313" key="2">
    <source>
        <dbReference type="EMBL" id="CRZ05241.1"/>
    </source>
</evidence>
<dbReference type="AlphaFoldDB" id="A0A0H5QUJ0"/>
<proteinExistence type="predicted"/>